<name>A0ABR2WNV3_9FUNG</name>
<protein>
    <recommendedName>
        <fullName evidence="1">F-box domain-containing protein</fullName>
    </recommendedName>
</protein>
<dbReference type="Gene3D" id="1.20.1280.50">
    <property type="match status" value="1"/>
</dbReference>
<reference evidence="2 3" key="1">
    <citation type="submission" date="2023-04" db="EMBL/GenBank/DDBJ databases">
        <title>Genome of Basidiobolus ranarum AG-B5.</title>
        <authorList>
            <person name="Stajich J.E."/>
            <person name="Carter-House D."/>
            <person name="Gryganskyi A."/>
        </authorList>
    </citation>
    <scope>NUCLEOTIDE SEQUENCE [LARGE SCALE GENOMIC DNA]</scope>
    <source>
        <strain evidence="2 3">AG-B5</strain>
    </source>
</reference>
<comment type="caution">
    <text evidence="2">The sequence shown here is derived from an EMBL/GenBank/DDBJ whole genome shotgun (WGS) entry which is preliminary data.</text>
</comment>
<dbReference type="InterPro" id="IPR036047">
    <property type="entry name" value="F-box-like_dom_sf"/>
</dbReference>
<evidence type="ECO:0000259" key="1">
    <source>
        <dbReference type="Pfam" id="PF12937"/>
    </source>
</evidence>
<evidence type="ECO:0000313" key="3">
    <source>
        <dbReference type="Proteomes" id="UP001479436"/>
    </source>
</evidence>
<dbReference type="SUPFAM" id="SSF52047">
    <property type="entry name" value="RNI-like"/>
    <property type="match status" value="1"/>
</dbReference>
<dbReference type="PANTHER" id="PTHR13318">
    <property type="entry name" value="PARTNER OF PAIRED, ISOFORM B-RELATED"/>
    <property type="match status" value="1"/>
</dbReference>
<dbReference type="EMBL" id="JASJQH010000721">
    <property type="protein sequence ID" value="KAK9763149.1"/>
    <property type="molecule type" value="Genomic_DNA"/>
</dbReference>
<dbReference type="Gene3D" id="3.80.10.10">
    <property type="entry name" value="Ribonuclease Inhibitor"/>
    <property type="match status" value="1"/>
</dbReference>
<sequence length="498" mass="56338">MYSTARLPYEILENIFTLLADDPHSSLYHCALVCRDWKDTANSVLWKKPVVGTKESKELCLAMAKQSPLLASYIQEWSHESKSLNAELLPFLPNLRNISYILARTLKLEAFSRPWGLRRIDHLDYCATDGPRVFQDLVDHCPQLERLTIRINTLNEVASFEDWSSIRKVHSLKHLKIINSEYGVGKNQPSFIQSFTSRLPNLKSLEIESFSFNGHEIDGLSKNCHKLDDLSLITTILGQYQVDCLADELSNGIGERVKTLQLSVSRISKEELNLAKIFSALSSVSELSLHRFELDDESLQALVGCTQGSLTKLKLGFISPSSNGFFYYHTSAQLWDQFFAGVRNSLVDVTFNESFGNFRDMISSGVAKHCCKLQKLTIKHHDDSFVCPIIRGCGRSLRHLEYSECFVTENTLATIFDYTFNLESLVIKEHKHNTYRPKVNPQQFCGFLNRSVSLHHLTMVGVEVDDGTMADIVKHKLTSVSLGKASPNRDVKPADSTH</sequence>
<dbReference type="Proteomes" id="UP001479436">
    <property type="component" value="Unassembled WGS sequence"/>
</dbReference>
<dbReference type="InterPro" id="IPR032675">
    <property type="entry name" value="LRR_dom_sf"/>
</dbReference>
<dbReference type="InterPro" id="IPR001810">
    <property type="entry name" value="F-box_dom"/>
</dbReference>
<keyword evidence="3" id="KW-1185">Reference proteome</keyword>
<dbReference type="PANTHER" id="PTHR13318:SF247">
    <property type="entry name" value="GH16156P"/>
    <property type="match status" value="1"/>
</dbReference>
<dbReference type="Pfam" id="PF12937">
    <property type="entry name" value="F-box-like"/>
    <property type="match status" value="1"/>
</dbReference>
<gene>
    <name evidence="2" type="ORF">K7432_010451</name>
</gene>
<feature type="domain" description="F-box" evidence="1">
    <location>
        <begin position="5"/>
        <end position="49"/>
    </location>
</feature>
<evidence type="ECO:0000313" key="2">
    <source>
        <dbReference type="EMBL" id="KAK9763149.1"/>
    </source>
</evidence>
<accession>A0ABR2WNV3</accession>
<dbReference type="SUPFAM" id="SSF81383">
    <property type="entry name" value="F-box domain"/>
    <property type="match status" value="1"/>
</dbReference>
<proteinExistence type="predicted"/>
<organism evidence="2 3">
    <name type="scientific">Basidiobolus ranarum</name>
    <dbReference type="NCBI Taxonomy" id="34480"/>
    <lineage>
        <taxon>Eukaryota</taxon>
        <taxon>Fungi</taxon>
        <taxon>Fungi incertae sedis</taxon>
        <taxon>Zoopagomycota</taxon>
        <taxon>Entomophthoromycotina</taxon>
        <taxon>Basidiobolomycetes</taxon>
        <taxon>Basidiobolales</taxon>
        <taxon>Basidiobolaceae</taxon>
        <taxon>Basidiobolus</taxon>
    </lineage>
</organism>